<reference evidence="1" key="2">
    <citation type="submission" date="2022-01" db="EMBL/GenBank/DDBJ databases">
        <authorList>
            <person name="Yamashiro T."/>
            <person name="Shiraishi A."/>
            <person name="Satake H."/>
            <person name="Nakayama K."/>
        </authorList>
    </citation>
    <scope>NUCLEOTIDE SEQUENCE</scope>
</reference>
<gene>
    <name evidence="1" type="ORF">Tco_0975153</name>
</gene>
<protein>
    <submittedName>
        <fullName evidence="1">Uncharacterized protein</fullName>
    </submittedName>
</protein>
<accession>A0ABQ5EDR0</accession>
<dbReference type="EMBL" id="BQNB010016200">
    <property type="protein sequence ID" value="GJT48996.1"/>
    <property type="molecule type" value="Genomic_DNA"/>
</dbReference>
<name>A0ABQ5EDR0_9ASTR</name>
<keyword evidence="2" id="KW-1185">Reference proteome</keyword>
<evidence type="ECO:0000313" key="2">
    <source>
        <dbReference type="Proteomes" id="UP001151760"/>
    </source>
</evidence>
<dbReference type="Proteomes" id="UP001151760">
    <property type="component" value="Unassembled WGS sequence"/>
</dbReference>
<comment type="caution">
    <text evidence="1">The sequence shown here is derived from an EMBL/GenBank/DDBJ whole genome shotgun (WGS) entry which is preliminary data.</text>
</comment>
<sequence length="193" mass="22003">MVHSRIAPSTTILKNFNNQSNLEVLVSNFIASQDARLSLFEADFKQQQSEMIDKINTFLKDINDRITEALPSDTVKNIKLNVNPTSSASFARSYPMEDPQISSNPFKSVNTIEKCFKSTNNFQKDHLQVKTLTINEFETSKLEETEKALEDKFKDLHLNLPVLEYLAHVPIYYAFLDKYVESLELGKSGSAFI</sequence>
<reference evidence="1" key="1">
    <citation type="journal article" date="2022" name="Int. J. Mol. Sci.">
        <title>Draft Genome of Tanacetum Coccineum: Genomic Comparison of Closely Related Tanacetum-Family Plants.</title>
        <authorList>
            <person name="Yamashiro T."/>
            <person name="Shiraishi A."/>
            <person name="Nakayama K."/>
            <person name="Satake H."/>
        </authorList>
    </citation>
    <scope>NUCLEOTIDE SEQUENCE</scope>
</reference>
<organism evidence="1 2">
    <name type="scientific">Tanacetum coccineum</name>
    <dbReference type="NCBI Taxonomy" id="301880"/>
    <lineage>
        <taxon>Eukaryota</taxon>
        <taxon>Viridiplantae</taxon>
        <taxon>Streptophyta</taxon>
        <taxon>Embryophyta</taxon>
        <taxon>Tracheophyta</taxon>
        <taxon>Spermatophyta</taxon>
        <taxon>Magnoliopsida</taxon>
        <taxon>eudicotyledons</taxon>
        <taxon>Gunneridae</taxon>
        <taxon>Pentapetalae</taxon>
        <taxon>asterids</taxon>
        <taxon>campanulids</taxon>
        <taxon>Asterales</taxon>
        <taxon>Asteraceae</taxon>
        <taxon>Asteroideae</taxon>
        <taxon>Anthemideae</taxon>
        <taxon>Anthemidinae</taxon>
        <taxon>Tanacetum</taxon>
    </lineage>
</organism>
<proteinExistence type="predicted"/>
<evidence type="ECO:0000313" key="1">
    <source>
        <dbReference type="EMBL" id="GJT48996.1"/>
    </source>
</evidence>